<dbReference type="EMBL" id="CP097899">
    <property type="protein sequence ID" value="URN93391.1"/>
    <property type="molecule type" value="Genomic_DNA"/>
</dbReference>
<sequence>MKQLKKIRMNEKAYHDRCYSQNKLFVEGSWLSKPAKSVIDVMSTFEGQDNLKLLDLGSGVGRNSIPIAQRYGHQIEKIIGVDLIESAKHYADQYAAQYAVGDKIETIVSDMSEFVIAKDVYNYIFAVSSLGILKV</sequence>
<dbReference type="Pfam" id="PF13649">
    <property type="entry name" value="Methyltransf_25"/>
    <property type="match status" value="1"/>
</dbReference>
<protein>
    <submittedName>
        <fullName evidence="2">Class I SAM-dependent methyltransferase</fullName>
    </submittedName>
</protein>
<dbReference type="InterPro" id="IPR029063">
    <property type="entry name" value="SAM-dependent_MTases_sf"/>
</dbReference>
<dbReference type="AlphaFoldDB" id="A0A9J6ZBF9"/>
<organism evidence="2 3">
    <name type="scientific">Candidatus Pristimantibacillus lignocellulolyticus</name>
    <dbReference type="NCBI Taxonomy" id="2994561"/>
    <lineage>
        <taxon>Bacteria</taxon>
        <taxon>Bacillati</taxon>
        <taxon>Bacillota</taxon>
        <taxon>Bacilli</taxon>
        <taxon>Bacillales</taxon>
        <taxon>Paenibacillaceae</taxon>
        <taxon>Candidatus Pristimantibacillus</taxon>
    </lineage>
</organism>
<dbReference type="SUPFAM" id="SSF53335">
    <property type="entry name" value="S-adenosyl-L-methionine-dependent methyltransferases"/>
    <property type="match status" value="1"/>
</dbReference>
<evidence type="ECO:0000313" key="2">
    <source>
        <dbReference type="EMBL" id="URN93391.1"/>
    </source>
</evidence>
<dbReference type="GO" id="GO:0032259">
    <property type="term" value="P:methylation"/>
    <property type="evidence" value="ECO:0007669"/>
    <property type="project" value="UniProtKB-KW"/>
</dbReference>
<gene>
    <name evidence="2" type="ORF">NAG76_16350</name>
</gene>
<proteinExistence type="predicted"/>
<dbReference type="KEGG" id="plig:NAG76_16350"/>
<keyword evidence="2" id="KW-0489">Methyltransferase</keyword>
<evidence type="ECO:0000313" key="3">
    <source>
        <dbReference type="Proteomes" id="UP001056756"/>
    </source>
</evidence>
<dbReference type="Proteomes" id="UP001056756">
    <property type="component" value="Chromosome"/>
</dbReference>
<name>A0A9J6ZBF9_9BACL</name>
<reference evidence="2" key="1">
    <citation type="submission" date="2022-05" db="EMBL/GenBank/DDBJ databases">
        <title>Novel bacterial taxa in a minimal lignocellulolytic consortium and its capacity to transform plastics disclosed by genome-resolved metagenomics.</title>
        <authorList>
            <person name="Rodriguez C.A.D."/>
            <person name="Diaz-Garcia L."/>
            <person name="Herrera K."/>
            <person name="Tarazona N.A."/>
            <person name="Sproer C."/>
            <person name="Overmann J."/>
            <person name="Jimenez D.J."/>
        </authorList>
    </citation>
    <scope>NUCLEOTIDE SEQUENCE</scope>
    <source>
        <strain evidence="2">MAG5</strain>
    </source>
</reference>
<feature type="domain" description="Methyltransferase" evidence="1">
    <location>
        <begin position="54"/>
        <end position="132"/>
    </location>
</feature>
<dbReference type="CDD" id="cd02440">
    <property type="entry name" value="AdoMet_MTases"/>
    <property type="match status" value="1"/>
</dbReference>
<accession>A0A9J6ZBF9</accession>
<dbReference type="GO" id="GO:0008168">
    <property type="term" value="F:methyltransferase activity"/>
    <property type="evidence" value="ECO:0007669"/>
    <property type="project" value="UniProtKB-KW"/>
</dbReference>
<dbReference type="Gene3D" id="3.40.50.150">
    <property type="entry name" value="Vaccinia Virus protein VP39"/>
    <property type="match status" value="1"/>
</dbReference>
<evidence type="ECO:0000259" key="1">
    <source>
        <dbReference type="Pfam" id="PF13649"/>
    </source>
</evidence>
<dbReference type="InterPro" id="IPR041698">
    <property type="entry name" value="Methyltransf_25"/>
</dbReference>
<keyword evidence="2" id="KW-0808">Transferase</keyword>